<sequence>MTHARIQMSLSRRHGCWKLRHRTQRRKASSGPHSAFSEDGLTRTSPVVDKDLRASFDAHDAVDAHNADMPEKSTDQPLPLPPSGKVGNALILQQFSDVVLPSFDALERGCSACWKHHQLHMGPALGSGCVAVCMGSSATSADTAHSSALRYDTALATSCVMPFRDWAIVAWRQRESLTSIAWSCEPS</sequence>
<dbReference type="EMBL" id="CAJHUC010001055">
    <property type="protein sequence ID" value="CAD7699561.1"/>
    <property type="molecule type" value="Genomic_DNA"/>
</dbReference>
<dbReference type="AlphaFoldDB" id="A0A8S1J172"/>
<proteinExistence type="predicted"/>
<protein>
    <submittedName>
        <fullName evidence="2">Uncharacterized protein</fullName>
    </submittedName>
</protein>
<accession>A0A8S1J172</accession>
<dbReference type="Proteomes" id="UP000708148">
    <property type="component" value="Unassembled WGS sequence"/>
</dbReference>
<reference evidence="2" key="1">
    <citation type="submission" date="2020-12" db="EMBL/GenBank/DDBJ databases">
        <authorList>
            <person name="Iha C."/>
        </authorList>
    </citation>
    <scope>NUCLEOTIDE SEQUENCE</scope>
</reference>
<comment type="caution">
    <text evidence="2">The sequence shown here is derived from an EMBL/GenBank/DDBJ whole genome shotgun (WGS) entry which is preliminary data.</text>
</comment>
<evidence type="ECO:0000313" key="3">
    <source>
        <dbReference type="Proteomes" id="UP000708148"/>
    </source>
</evidence>
<keyword evidence="3" id="KW-1185">Reference proteome</keyword>
<evidence type="ECO:0000313" key="2">
    <source>
        <dbReference type="EMBL" id="CAD7699561.1"/>
    </source>
</evidence>
<feature type="compositionally biased region" description="Basic and acidic residues" evidence="1">
    <location>
        <begin position="62"/>
        <end position="74"/>
    </location>
</feature>
<feature type="region of interest" description="Disordered" evidence="1">
    <location>
        <begin position="62"/>
        <end position="82"/>
    </location>
</feature>
<organism evidence="2 3">
    <name type="scientific">Ostreobium quekettii</name>
    <dbReference type="NCBI Taxonomy" id="121088"/>
    <lineage>
        <taxon>Eukaryota</taxon>
        <taxon>Viridiplantae</taxon>
        <taxon>Chlorophyta</taxon>
        <taxon>core chlorophytes</taxon>
        <taxon>Ulvophyceae</taxon>
        <taxon>TCBD clade</taxon>
        <taxon>Bryopsidales</taxon>
        <taxon>Ostreobineae</taxon>
        <taxon>Ostreobiaceae</taxon>
        <taxon>Ostreobium</taxon>
    </lineage>
</organism>
<evidence type="ECO:0000256" key="1">
    <source>
        <dbReference type="SAM" id="MobiDB-lite"/>
    </source>
</evidence>
<name>A0A8S1J172_9CHLO</name>
<gene>
    <name evidence="2" type="ORF">OSTQU699_LOCUS4922</name>
</gene>
<feature type="region of interest" description="Disordered" evidence="1">
    <location>
        <begin position="22"/>
        <end position="42"/>
    </location>
</feature>